<protein>
    <submittedName>
        <fullName evidence="4">Uncharacterized protein LOC107474558</fullName>
    </submittedName>
</protein>
<reference evidence="4" key="2">
    <citation type="submission" date="2025-08" db="UniProtKB">
        <authorList>
            <consortium name="RefSeq"/>
        </authorList>
    </citation>
    <scope>IDENTIFICATION</scope>
    <source>
        <tissue evidence="4">Whole plant</tissue>
    </source>
</reference>
<name>A0A6P4CDS8_ARADU</name>
<dbReference type="RefSeq" id="XP_015949664.1">
    <property type="nucleotide sequence ID" value="XM_016094178.1"/>
</dbReference>
<dbReference type="CDD" id="cd00303">
    <property type="entry name" value="retropepsin_like"/>
    <property type="match status" value="1"/>
</dbReference>
<dbReference type="Pfam" id="PF13650">
    <property type="entry name" value="Asp_protease_2"/>
    <property type="match status" value="1"/>
</dbReference>
<dbReference type="PANTHER" id="PTHR33067:SF9">
    <property type="entry name" value="RNA-DIRECTED DNA POLYMERASE"/>
    <property type="match status" value="1"/>
</dbReference>
<keyword evidence="3" id="KW-1185">Reference proteome</keyword>
<reference evidence="3" key="1">
    <citation type="journal article" date="2016" name="Nat. Genet.">
        <title>The genome sequences of Arachis duranensis and Arachis ipaensis, the diploid ancestors of cultivated peanut.</title>
        <authorList>
            <person name="Bertioli D.J."/>
            <person name="Cannon S.B."/>
            <person name="Froenicke L."/>
            <person name="Huang G."/>
            <person name="Farmer A.D."/>
            <person name="Cannon E.K."/>
            <person name="Liu X."/>
            <person name="Gao D."/>
            <person name="Clevenger J."/>
            <person name="Dash S."/>
            <person name="Ren L."/>
            <person name="Moretzsohn M.C."/>
            <person name="Shirasawa K."/>
            <person name="Huang W."/>
            <person name="Vidigal B."/>
            <person name="Abernathy B."/>
            <person name="Chu Y."/>
            <person name="Niederhuth C.E."/>
            <person name="Umale P."/>
            <person name="Araujo A.C."/>
            <person name="Kozik A."/>
            <person name="Kim K.D."/>
            <person name="Burow M.D."/>
            <person name="Varshney R.K."/>
            <person name="Wang X."/>
            <person name="Zhang X."/>
            <person name="Barkley N."/>
            <person name="Guimaraes P.M."/>
            <person name="Isobe S."/>
            <person name="Guo B."/>
            <person name="Liao B."/>
            <person name="Stalker H.T."/>
            <person name="Schmitz R.J."/>
            <person name="Scheffler B.E."/>
            <person name="Leal-Bertioli S.C."/>
            <person name="Xun X."/>
            <person name="Jackson S.A."/>
            <person name="Michelmore R."/>
            <person name="Ozias-Akins P."/>
        </authorList>
    </citation>
    <scope>NUCLEOTIDE SEQUENCE [LARGE SCALE GENOMIC DNA]</scope>
    <source>
        <strain evidence="3">cv. V14167</strain>
    </source>
</reference>
<keyword evidence="1" id="KW-0175">Coiled coil</keyword>
<feature type="coiled-coil region" evidence="1">
    <location>
        <begin position="42"/>
        <end position="83"/>
    </location>
</feature>
<feature type="compositionally biased region" description="Polar residues" evidence="2">
    <location>
        <begin position="92"/>
        <end position="102"/>
    </location>
</feature>
<dbReference type="AlphaFoldDB" id="A0A6P4CDS8"/>
<evidence type="ECO:0000313" key="4">
    <source>
        <dbReference type="RefSeq" id="XP_015949664.1"/>
    </source>
</evidence>
<evidence type="ECO:0000256" key="2">
    <source>
        <dbReference type="SAM" id="MobiDB-lite"/>
    </source>
</evidence>
<dbReference type="Proteomes" id="UP000515211">
    <property type="component" value="Chromosome 2"/>
</dbReference>
<proteinExistence type="predicted"/>
<organism evidence="3 4">
    <name type="scientific">Arachis duranensis</name>
    <name type="common">Wild peanut</name>
    <dbReference type="NCBI Taxonomy" id="130453"/>
    <lineage>
        <taxon>Eukaryota</taxon>
        <taxon>Viridiplantae</taxon>
        <taxon>Streptophyta</taxon>
        <taxon>Embryophyta</taxon>
        <taxon>Tracheophyta</taxon>
        <taxon>Spermatophyta</taxon>
        <taxon>Magnoliopsida</taxon>
        <taxon>eudicotyledons</taxon>
        <taxon>Gunneridae</taxon>
        <taxon>Pentapetalae</taxon>
        <taxon>rosids</taxon>
        <taxon>fabids</taxon>
        <taxon>Fabales</taxon>
        <taxon>Fabaceae</taxon>
        <taxon>Papilionoideae</taxon>
        <taxon>50 kb inversion clade</taxon>
        <taxon>dalbergioids sensu lato</taxon>
        <taxon>Dalbergieae</taxon>
        <taxon>Pterocarpus clade</taxon>
        <taxon>Arachis</taxon>
    </lineage>
</organism>
<evidence type="ECO:0000256" key="1">
    <source>
        <dbReference type="SAM" id="Coils"/>
    </source>
</evidence>
<sequence>MARMSLDHAAGGSIHMRKTIEEAQELIESNPSKQDSPLTQQLHDLAQQILELQESLRETQDSNRNIEAQLSQTRQQLSKQIKDEYQAIQLRSGKSLNTQPQYNKKENPIEENQPSSTKIDDYMAKMSFPQKLCQEEKDKQFARFAEYLRTLEVKIPFAEALKQIPSYAKFMKDILSDACRRTALCDLGASINLIPSSLIEKLCLTEKVKPTCICLQLTDGSIKIPSGVIEDMIVKVGPFVFPTNFVVLDMKVHKSASLILGRPFLVTGQTLNDVEREKVTLRVNEEKFVLNAIKAMQHLDIPEECMSIDLINSLVEEVNMAGSLKEGLNEILDDTQHDSEELLESSEEKDKPPKLELKPLPSSLKYAFLGDRDNYPVIISSALEP</sequence>
<dbReference type="KEGG" id="adu:107474558"/>
<dbReference type="InterPro" id="IPR021109">
    <property type="entry name" value="Peptidase_aspartic_dom_sf"/>
</dbReference>
<gene>
    <name evidence="4" type="primary">LOC107474558</name>
</gene>
<dbReference type="Gene3D" id="2.40.70.10">
    <property type="entry name" value="Acid Proteases"/>
    <property type="match status" value="1"/>
</dbReference>
<dbReference type="PANTHER" id="PTHR33067">
    <property type="entry name" value="RNA-DIRECTED DNA POLYMERASE-RELATED"/>
    <property type="match status" value="1"/>
</dbReference>
<dbReference type="GeneID" id="107474558"/>
<accession>A0A6P4CDS8</accession>
<evidence type="ECO:0000313" key="3">
    <source>
        <dbReference type="Proteomes" id="UP000515211"/>
    </source>
</evidence>
<feature type="region of interest" description="Disordered" evidence="2">
    <location>
        <begin position="92"/>
        <end position="116"/>
    </location>
</feature>